<evidence type="ECO:0000256" key="1">
    <source>
        <dbReference type="SAM" id="MobiDB-lite"/>
    </source>
</evidence>
<feature type="domain" description="TraI-like middle" evidence="5">
    <location>
        <begin position="164"/>
        <end position="249"/>
    </location>
</feature>
<dbReference type="AlphaFoldDB" id="A0A171IPR6"/>
<sequence>MIAKKIPMRKANLSSFEGLVTYLAGSQGVANRVGKVEIHNYESSDLRWAVQETLAVQDQNKRSAADKTYHLMVSLAGGEFLTDEQLSRIEQSMIEALGYAEHQRISVVHRDTDNLHFHVAINKVHPEKKTIHEPYNDFKILGRECRKFEEEYGLQRVQRGGRGNKKIDMEEVAGIESLIGWIRRECGEQIKEAKTWEQLYHVLSDHGLEIKLRGNGFVISDGEHHVKASSVDREFSKSALEKRLGAFDQKTGVKAKPSKTYREKPLSKANVDDLFRQYKEEKELQKSRRQDFFLHLAQNRDMEIGRIKEKYAFRRSLIRHSSSGIARRILYRMLFRQMKDEIRSVRTDYARRRAVFFEQNKGFAWADWLKHRAAEGDVRALDALRRRGKDAGYKGNRFVGKESGGFAGIKVDTVTKKGTVIYAEDGMTIRDTGSVLKLAAIPDDKAVSRALEIAIGRYGKVLTIGGTRHFQDKVARIAAAKGLDVSFTDGRLNHLYQQYVKEYEYVRERTDRYRQADGTGRADGRAGQQRGGAGYAGGKPRRYRWHGYDASRNRGFHAGISGYPIPKLSDSGGIGAGRGQSASAGSDSLRGMPERSLVRIQGRTQVLLPRDVSSHLEQQGSANYQAVRRTIHRTGGVAEIRQMQAVVGLVAKPGKKPPGFRRGSLRGMEGLAEIKISSAAVVEIPKNPEPAQENERLTHSLAPIDKYIAERQEKIDKKFDILNHRKYNPSDSGVMLFRGIRNIDGQALALFQPKEVEEILVMSVTPYVSRRLSSVKLGSEVKVTPTGQIRPVKGRHR</sequence>
<dbReference type="InterPro" id="IPR005094">
    <property type="entry name" value="Endonuclease_MobA/VirD2"/>
</dbReference>
<evidence type="ECO:0000259" key="3">
    <source>
        <dbReference type="Pfam" id="PF18821"/>
    </source>
</evidence>
<geneLocation type="plasmid" evidence="6">
    <name>pNGTCDC08107</name>
</geneLocation>
<name>A0A171IPR6_NEIGO</name>
<evidence type="ECO:0000259" key="2">
    <source>
        <dbReference type="Pfam" id="PF03432"/>
    </source>
</evidence>
<keyword evidence="6" id="KW-0614">Plasmid</keyword>
<dbReference type="InterPro" id="IPR054462">
    <property type="entry name" value="TraI_M"/>
</dbReference>
<organism evidence="6">
    <name type="scientific">Neisseria gonorrhoeae TCDC-NG08107</name>
    <dbReference type="NCBI Taxonomy" id="940296"/>
    <lineage>
        <taxon>Bacteria</taxon>
        <taxon>Pseudomonadati</taxon>
        <taxon>Pseudomonadota</taxon>
        <taxon>Betaproteobacteria</taxon>
        <taxon>Neisseriales</taxon>
        <taxon>Neisseriaceae</taxon>
        <taxon>Neisseria</taxon>
    </lineage>
</organism>
<reference evidence="6" key="2">
    <citation type="journal article" date="2011" name="J. Bacteriol.">
        <title>Draft genome sequence of a dominant, multidrug-resistant Neisseria gonorrhoeae strain, TCDC-NG08107, from a sexual group at high risk of acquiring human immunodeficiency virus infection and syphilis.</title>
        <authorList>
            <person name="Chen C.C."/>
            <person name="Hsia K.C."/>
            <person name="Huang C.T."/>
            <person name="Wong W.W."/>
            <person name="Yen M.Y."/>
            <person name="Li L.H."/>
            <person name="Lin K.Y."/>
            <person name="Chen K.W."/>
            <person name="Li S.Y."/>
        </authorList>
    </citation>
    <scope>NUCLEOTIDE SEQUENCE</scope>
    <source>
        <strain evidence="6">TCDC-NG08107</strain>
        <plasmid evidence="6">pNGTCDC08107</plasmid>
    </source>
</reference>
<evidence type="ECO:0000313" key="6">
    <source>
        <dbReference type="EMBL" id="ADV09131.1"/>
    </source>
</evidence>
<protein>
    <submittedName>
        <fullName evidence="6">TraI</fullName>
    </submittedName>
</protein>
<feature type="domain" description="MobA/VirD2-like nuclease" evidence="2">
    <location>
        <begin position="31"/>
        <end position="154"/>
    </location>
</feature>
<feature type="domain" description="Large polyvalent protein-associated" evidence="3">
    <location>
        <begin position="412"/>
        <end position="498"/>
    </location>
</feature>
<proteinExistence type="predicted"/>
<feature type="region of interest" description="Disordered" evidence="1">
    <location>
        <begin position="571"/>
        <end position="591"/>
    </location>
</feature>
<dbReference type="EMBL" id="CP002441">
    <property type="protein sequence ID" value="ADV09131.1"/>
    <property type="molecule type" value="Genomic_DNA"/>
</dbReference>
<dbReference type="Pfam" id="PF22863">
    <property type="entry name" value="TraI_middle"/>
    <property type="match status" value="1"/>
</dbReference>
<dbReference type="InterPro" id="IPR040677">
    <property type="entry name" value="LPD7"/>
</dbReference>
<feature type="region of interest" description="Disordered" evidence="1">
    <location>
        <begin position="514"/>
        <end position="538"/>
    </location>
</feature>
<dbReference type="NCBIfam" id="NF041893">
    <property type="entry name" value="TraI_MobP_relax"/>
    <property type="match status" value="1"/>
</dbReference>
<dbReference type="InterPro" id="IPR054461">
    <property type="entry name" value="TraI-like_C"/>
</dbReference>
<feature type="domain" description="TraI-like C-terminal" evidence="4">
    <location>
        <begin position="704"/>
        <end position="790"/>
    </location>
</feature>
<dbReference type="InterPro" id="IPR049751">
    <property type="entry name" value="TraI/MobA_relaxases"/>
</dbReference>
<reference evidence="6" key="1">
    <citation type="submission" date="2010-12" db="EMBL/GenBank/DDBJ databases">
        <authorList>
            <person name="Wang C.B."/>
            <person name="He X.J."/>
        </authorList>
    </citation>
    <scope>NUCLEOTIDE SEQUENCE</scope>
    <source>
        <strain evidence="6">TCDC-NG08107</strain>
        <plasmid evidence="6">pNGTCDC08107</plasmid>
    </source>
</reference>
<evidence type="ECO:0000259" key="5">
    <source>
        <dbReference type="Pfam" id="PF22863"/>
    </source>
</evidence>
<accession>A0A171IPR6</accession>
<dbReference type="BioCyc" id="NGON940296:GLHN-2210-MONOMER"/>
<gene>
    <name evidence="6" type="ORF">NGTW08_p0001</name>
</gene>
<dbReference type="Pfam" id="PF03432">
    <property type="entry name" value="Relaxase"/>
    <property type="match status" value="1"/>
</dbReference>
<dbReference type="Pfam" id="PF18821">
    <property type="entry name" value="LPD7"/>
    <property type="match status" value="1"/>
</dbReference>
<feature type="compositionally biased region" description="Basic and acidic residues" evidence="1">
    <location>
        <begin position="514"/>
        <end position="524"/>
    </location>
</feature>
<evidence type="ECO:0000259" key="4">
    <source>
        <dbReference type="Pfam" id="PF22287"/>
    </source>
</evidence>
<dbReference type="Pfam" id="PF22287">
    <property type="entry name" value="TraI-like_C"/>
    <property type="match status" value="1"/>
</dbReference>
<feature type="compositionally biased region" description="Low complexity" evidence="1">
    <location>
        <begin position="579"/>
        <end position="588"/>
    </location>
</feature>